<dbReference type="SUPFAM" id="SSF51206">
    <property type="entry name" value="cAMP-binding domain-like"/>
    <property type="match status" value="1"/>
</dbReference>
<feature type="transmembrane region" description="Helical" evidence="15">
    <location>
        <begin position="354"/>
        <end position="375"/>
    </location>
</feature>
<dbReference type="GO" id="GO:0016020">
    <property type="term" value="C:membrane"/>
    <property type="evidence" value="ECO:0007669"/>
    <property type="project" value="UniProtKB-SubCell"/>
</dbReference>
<evidence type="ECO:0000256" key="12">
    <source>
        <dbReference type="ARBA" id="ARBA00023149"/>
    </source>
</evidence>
<evidence type="ECO:0000256" key="9">
    <source>
        <dbReference type="ARBA" id="ARBA00022992"/>
    </source>
</evidence>
<dbReference type="GO" id="GO:0030552">
    <property type="term" value="F:cAMP binding"/>
    <property type="evidence" value="ECO:0007669"/>
    <property type="project" value="UniProtKB-KW"/>
</dbReference>
<protein>
    <submittedName>
        <fullName evidence="17">Cyclic nucleotide-gated ion channel 12</fullName>
    </submittedName>
</protein>
<dbReference type="InterPro" id="IPR018490">
    <property type="entry name" value="cNMP-bd_dom_sf"/>
</dbReference>
<keyword evidence="8 15" id="KW-1133">Transmembrane helix</keyword>
<dbReference type="InterPro" id="IPR014710">
    <property type="entry name" value="RmlC-like_jellyroll"/>
</dbReference>
<dbReference type="InterPro" id="IPR000595">
    <property type="entry name" value="cNMP-bd_dom"/>
</dbReference>
<evidence type="ECO:0000313" key="18">
    <source>
        <dbReference type="Proteomes" id="UP001558713"/>
    </source>
</evidence>
<dbReference type="AlphaFoldDB" id="A0ABD0ZC92"/>
<keyword evidence="7" id="KW-0112">Calmodulin-binding</keyword>
<keyword evidence="3" id="KW-0813">Transport</keyword>
<evidence type="ECO:0000256" key="10">
    <source>
        <dbReference type="ARBA" id="ARBA00023065"/>
    </source>
</evidence>
<evidence type="ECO:0000313" key="17">
    <source>
        <dbReference type="EMBL" id="KAL1191631.1"/>
    </source>
</evidence>
<dbReference type="Gene3D" id="1.10.287.630">
    <property type="entry name" value="Helix hairpin bin"/>
    <property type="match status" value="1"/>
</dbReference>
<evidence type="ECO:0000256" key="7">
    <source>
        <dbReference type="ARBA" id="ARBA00022860"/>
    </source>
</evidence>
<keyword evidence="18" id="KW-1185">Reference proteome</keyword>
<evidence type="ECO:0000256" key="2">
    <source>
        <dbReference type="ARBA" id="ARBA00010486"/>
    </source>
</evidence>
<keyword evidence="13" id="KW-1071">Ligand-gated ion channel</keyword>
<dbReference type="SUPFAM" id="SSF81324">
    <property type="entry name" value="Voltage-gated potassium channels"/>
    <property type="match status" value="1"/>
</dbReference>
<dbReference type="Proteomes" id="UP001558713">
    <property type="component" value="Unassembled WGS sequence"/>
</dbReference>
<evidence type="ECO:0000256" key="6">
    <source>
        <dbReference type="ARBA" id="ARBA00022692"/>
    </source>
</evidence>
<evidence type="ECO:0000256" key="15">
    <source>
        <dbReference type="SAM" id="Phobius"/>
    </source>
</evidence>
<evidence type="ECO:0000256" key="3">
    <source>
        <dbReference type="ARBA" id="ARBA00022448"/>
    </source>
</evidence>
<dbReference type="EMBL" id="JBANAX010000847">
    <property type="protein sequence ID" value="KAL1191631.1"/>
    <property type="molecule type" value="Genomic_DNA"/>
</dbReference>
<dbReference type="Pfam" id="PF00520">
    <property type="entry name" value="Ion_trans"/>
    <property type="match status" value="1"/>
</dbReference>
<evidence type="ECO:0000256" key="11">
    <source>
        <dbReference type="ARBA" id="ARBA00023136"/>
    </source>
</evidence>
<dbReference type="Gene3D" id="2.60.120.10">
    <property type="entry name" value="Jelly Rolls"/>
    <property type="match status" value="1"/>
</dbReference>
<reference evidence="17 18" key="1">
    <citation type="submission" date="2024-04" db="EMBL/GenBank/DDBJ databases">
        <title>Genome assembly C_amara_ONT_v2.</title>
        <authorList>
            <person name="Yant L."/>
            <person name="Moore C."/>
            <person name="Slenker M."/>
        </authorList>
    </citation>
    <scope>NUCLEOTIDE SEQUENCE [LARGE SCALE GENOMIC DNA]</scope>
    <source>
        <tissue evidence="17">Leaf</tissue>
    </source>
</reference>
<keyword evidence="5" id="KW-0116">cAMP-binding</keyword>
<dbReference type="GO" id="GO:0030553">
    <property type="term" value="F:cGMP binding"/>
    <property type="evidence" value="ECO:0007669"/>
    <property type="project" value="UniProtKB-KW"/>
</dbReference>
<evidence type="ECO:0000256" key="5">
    <source>
        <dbReference type="ARBA" id="ARBA00022566"/>
    </source>
</evidence>
<comment type="caution">
    <text evidence="17">The sequence shown here is derived from an EMBL/GenBank/DDBJ whole genome shotgun (WGS) entry which is preliminary data.</text>
</comment>
<evidence type="ECO:0000256" key="14">
    <source>
        <dbReference type="ARBA" id="ARBA00023303"/>
    </source>
</evidence>
<dbReference type="PROSITE" id="PS50042">
    <property type="entry name" value="CNMP_BINDING_3"/>
    <property type="match status" value="1"/>
</dbReference>
<evidence type="ECO:0000256" key="4">
    <source>
        <dbReference type="ARBA" id="ARBA00022535"/>
    </source>
</evidence>
<proteinExistence type="inferred from homology"/>
<keyword evidence="11 15" id="KW-0472">Membrane</keyword>
<keyword evidence="12" id="KW-0114">cAMP</keyword>
<evidence type="ECO:0000256" key="13">
    <source>
        <dbReference type="ARBA" id="ARBA00023286"/>
    </source>
</evidence>
<gene>
    <name evidence="17" type="ORF">V5N11_000012</name>
</gene>
<name>A0ABD0ZC92_CARAN</name>
<dbReference type="GO" id="GO:0034220">
    <property type="term" value="P:monoatomic ion transmembrane transport"/>
    <property type="evidence" value="ECO:0007669"/>
    <property type="project" value="UniProtKB-KW"/>
</dbReference>
<keyword evidence="14" id="KW-0407">Ion channel</keyword>
<keyword evidence="4" id="KW-0140">cGMP</keyword>
<sequence>MNIQKSSSARSDTGNRERYVNGNGVKGCLKKVYRKMKTLENWKKVYGKMKPLENWNKTLMSACVVALAIDPLFLFIPEINSKNSCFSFDKNLGKTVCVLRTFIDTFYMIHVIVCFIKEVIDYLDRSQTPLRGESSEHSKAVRKIRLPLYFLIVDIVSVLPIPQVVFLSLIVRSSTKVLVSRRILISFTKWIIVCQCIPRIIRIHPLYKEVTRTSGTIAESNWIGAALNLFLFMLFSYVFGAFWYVSAIDKKVKCWYEVCGRTSGCKTKNLFCHNVDNSRFLKTSCPVLIDPDKITNTTTEVFNFGMFIDALKSGVVEIHPRDFPRKFVYCFWWGLRNLSTFATDLEPGESTTDILFAIIICASGLILFAVLIGNVQKYLISTTVRVEEMMERKRDTEKWMSSRGLPEELKKRIRKYDTYKWRAFRGTEENSLLRSLPKDLRLETKRHLYKNLLKRVPFLENMNEWLLEAVCDRVKSVFYSANSCILREGDPIEEMLIVTKGLLECRTKSGDHYRVLKEGDVCGDLHFWIFNPNHPPDLPTSTKTVKTLNIVEGFILLPDDLKFVASHLDLNVQCSSSSEPHKSAVPEISKD</sequence>
<keyword evidence="9" id="KW-0142">cGMP-binding</keyword>
<keyword evidence="6 15" id="KW-0812">Transmembrane</keyword>
<dbReference type="InterPro" id="IPR005821">
    <property type="entry name" value="Ion_trans_dom"/>
</dbReference>
<dbReference type="PANTHER" id="PTHR45651:SF33">
    <property type="entry name" value="CYCLIC NUCLEOTIDE-GATED ION CHANNEL 12-RELATED"/>
    <property type="match status" value="1"/>
</dbReference>
<keyword evidence="9" id="KW-0547">Nucleotide-binding</keyword>
<evidence type="ECO:0000259" key="16">
    <source>
        <dbReference type="PROSITE" id="PS50042"/>
    </source>
</evidence>
<dbReference type="CDD" id="cd00038">
    <property type="entry name" value="CAP_ED"/>
    <property type="match status" value="1"/>
</dbReference>
<evidence type="ECO:0000256" key="8">
    <source>
        <dbReference type="ARBA" id="ARBA00022989"/>
    </source>
</evidence>
<comment type="subcellular location">
    <subcellularLocation>
        <location evidence="1">Membrane</location>
        <topology evidence="1">Multi-pass membrane protein</topology>
    </subcellularLocation>
</comment>
<evidence type="ECO:0000256" key="1">
    <source>
        <dbReference type="ARBA" id="ARBA00004141"/>
    </source>
</evidence>
<organism evidence="17 18">
    <name type="scientific">Cardamine amara subsp. amara</name>
    <dbReference type="NCBI Taxonomy" id="228776"/>
    <lineage>
        <taxon>Eukaryota</taxon>
        <taxon>Viridiplantae</taxon>
        <taxon>Streptophyta</taxon>
        <taxon>Embryophyta</taxon>
        <taxon>Tracheophyta</taxon>
        <taxon>Spermatophyta</taxon>
        <taxon>Magnoliopsida</taxon>
        <taxon>eudicotyledons</taxon>
        <taxon>Gunneridae</taxon>
        <taxon>Pentapetalae</taxon>
        <taxon>rosids</taxon>
        <taxon>malvids</taxon>
        <taxon>Brassicales</taxon>
        <taxon>Brassicaceae</taxon>
        <taxon>Cardamineae</taxon>
        <taxon>Cardamine</taxon>
    </lineage>
</organism>
<accession>A0ABD0ZC92</accession>
<dbReference type="SMART" id="SM00100">
    <property type="entry name" value="cNMP"/>
    <property type="match status" value="1"/>
</dbReference>
<dbReference type="GO" id="GO:0005516">
    <property type="term" value="F:calmodulin binding"/>
    <property type="evidence" value="ECO:0007669"/>
    <property type="project" value="UniProtKB-KW"/>
</dbReference>
<dbReference type="Gene3D" id="1.10.287.70">
    <property type="match status" value="1"/>
</dbReference>
<feature type="transmembrane region" description="Helical" evidence="15">
    <location>
        <begin position="148"/>
        <end position="171"/>
    </location>
</feature>
<dbReference type="PANTHER" id="PTHR45651">
    <property type="entry name" value="CYCLIC NUCLEOTIDE-GATED ION CHANNEL 15-RELATED-RELATED"/>
    <property type="match status" value="1"/>
</dbReference>
<keyword evidence="10" id="KW-0406">Ion transport</keyword>
<feature type="transmembrane region" description="Helical" evidence="15">
    <location>
        <begin position="222"/>
        <end position="245"/>
    </location>
</feature>
<feature type="domain" description="Cyclic nucleotide-binding" evidence="16">
    <location>
        <begin position="458"/>
        <end position="535"/>
    </location>
</feature>
<comment type="similarity">
    <text evidence="2">Belongs to the cyclic nucleotide-gated cation channel (TC 1.A.1.5) family.</text>
</comment>